<dbReference type="InterPro" id="IPR007833">
    <property type="entry name" value="Capsule_polysaccharide_synth"/>
</dbReference>
<organism evidence="1 2">
    <name type="scientific">Lacibacterium aquatile</name>
    <dbReference type="NCBI Taxonomy" id="1168082"/>
    <lineage>
        <taxon>Bacteria</taxon>
        <taxon>Pseudomonadati</taxon>
        <taxon>Pseudomonadota</taxon>
        <taxon>Alphaproteobacteria</taxon>
        <taxon>Rhodospirillales</taxon>
        <taxon>Rhodospirillaceae</taxon>
    </lineage>
</organism>
<gene>
    <name evidence="1" type="ORF">ACFSM5_16875</name>
</gene>
<protein>
    <submittedName>
        <fullName evidence="1">Capsule biosynthesis protein</fullName>
    </submittedName>
</protein>
<keyword evidence="2" id="KW-1185">Reference proteome</keyword>
<dbReference type="CDD" id="cd16441">
    <property type="entry name" value="beta_Kdo_transferase_KpsS"/>
    <property type="match status" value="1"/>
</dbReference>
<dbReference type="EMBL" id="JBHUIP010000013">
    <property type="protein sequence ID" value="MFD2264581.1"/>
    <property type="molecule type" value="Genomic_DNA"/>
</dbReference>
<proteinExistence type="predicted"/>
<dbReference type="Proteomes" id="UP001597295">
    <property type="component" value="Unassembled WGS sequence"/>
</dbReference>
<evidence type="ECO:0000313" key="1">
    <source>
        <dbReference type="EMBL" id="MFD2264581.1"/>
    </source>
</evidence>
<evidence type="ECO:0000313" key="2">
    <source>
        <dbReference type="Proteomes" id="UP001597295"/>
    </source>
</evidence>
<accession>A0ABW5DVU0</accession>
<name>A0ABW5DVU0_9PROT</name>
<dbReference type="Pfam" id="PF05159">
    <property type="entry name" value="Capsule_synth"/>
    <property type="match status" value="1"/>
</dbReference>
<dbReference type="RefSeq" id="WP_379877673.1">
    <property type="nucleotide sequence ID" value="NZ_JBHUIP010000013.1"/>
</dbReference>
<comment type="caution">
    <text evidence="1">The sequence shown here is derived from an EMBL/GenBank/DDBJ whole genome shotgun (WGS) entry which is preliminary data.</text>
</comment>
<reference evidence="2" key="1">
    <citation type="journal article" date="2019" name="Int. J. Syst. Evol. Microbiol.">
        <title>The Global Catalogue of Microorganisms (GCM) 10K type strain sequencing project: providing services to taxonomists for standard genome sequencing and annotation.</title>
        <authorList>
            <consortium name="The Broad Institute Genomics Platform"/>
            <consortium name="The Broad Institute Genome Sequencing Center for Infectious Disease"/>
            <person name="Wu L."/>
            <person name="Ma J."/>
        </authorList>
    </citation>
    <scope>NUCLEOTIDE SEQUENCE [LARGE SCALE GENOMIC DNA]</scope>
    <source>
        <strain evidence="2">CGMCC 1.19062</strain>
    </source>
</reference>
<sequence>MEHEFSLADYPAPSKRNILVLQGVASMFFSDLGASLLSRGHKVLRVNFSAGDRWFWRNQGAINYSGGAAAWPRYIQRLLQTEQITDILLFGDCREVHRPAIRAAEARGIAVHVFEEGYLRPNWITLEPHGVNGYSKLPREPDYYLKEAEKLPEIPIPQPVAGGMLRRVIDDIIWNSLTLLSTPFYGGYRTHRPFNAFVEYSGWMRRLLKTKSNRTHAARIIDSCLQVPGRAYVLALQLDSDYQIRVHSPFSGMTEVIEKTVASFAAHAPKDSFLIVKNHPLDNGLINHRATTRDIARKLGVRSRVRFIDGGHLPSLLDASRGLIVVNSTVGLSGIHHHCPTITLSNPIYNMPGLTYQGSLDSFWLEGERADQNLYKAFRRVIAAQTQLNGNFYTRAGIQLGIRHAIRQIEAAPLKPVFTNADAVLDGNFSGLSIIEP</sequence>